<proteinExistence type="inferred from homology"/>
<comment type="similarity">
    <text evidence="1">Belongs to the ROK (NagC/XylR) family.</text>
</comment>
<dbReference type="Pfam" id="PF00480">
    <property type="entry name" value="ROK"/>
    <property type="match status" value="1"/>
</dbReference>
<dbReference type="Proteomes" id="UP001197378">
    <property type="component" value="Unassembled WGS sequence"/>
</dbReference>
<evidence type="ECO:0000313" key="3">
    <source>
        <dbReference type="Proteomes" id="UP001197378"/>
    </source>
</evidence>
<sequence>MSALYLGIDVGGTNVRFGVFDGAQCVASYRTEMNLRERCAQAGEVGTAQQLVLEALASGYHRLREQCPQIDGVGVAFPGFVTADGLLRQSPNIPHLESFALEARLSEQLQVPVLLENDANAAAFGEFWALRQDHPEMQSLIYVGLGTGVGGGWIQSGRPWRGEDGAAMEIGHLIVVPGGRRCGCGNQGCLEQYASAQGLVSSYLEYTGMAADPKIIAQLAQDQNPGALRAFQTLAEHLGQALAHVVKVLDSRQIRVGGGLSAAWDCFGEELRQQLRRNMIPALQDTVEIAAGNGDDQAGMRGAALLAREVLTA</sequence>
<protein>
    <submittedName>
        <fullName evidence="2">ROK family protein</fullName>
    </submittedName>
</protein>
<dbReference type="PANTHER" id="PTHR18964">
    <property type="entry name" value="ROK (REPRESSOR, ORF, KINASE) FAMILY"/>
    <property type="match status" value="1"/>
</dbReference>
<gene>
    <name evidence="2" type="ORF">HFQ13_06385</name>
</gene>
<organism evidence="2 3">
    <name type="scientific">Igneacidithiobacillus copahuensis</name>
    <dbReference type="NCBI Taxonomy" id="2724909"/>
    <lineage>
        <taxon>Bacteria</taxon>
        <taxon>Pseudomonadati</taxon>
        <taxon>Pseudomonadota</taxon>
        <taxon>Acidithiobacillia</taxon>
        <taxon>Acidithiobacillales</taxon>
        <taxon>Acidithiobacillaceae</taxon>
        <taxon>Igneacidithiobacillus</taxon>
    </lineage>
</organism>
<accession>A0AAE2YPA8</accession>
<evidence type="ECO:0000256" key="1">
    <source>
        <dbReference type="ARBA" id="ARBA00006479"/>
    </source>
</evidence>
<comment type="caution">
    <text evidence="2">The sequence shown here is derived from an EMBL/GenBank/DDBJ whole genome shotgun (WGS) entry which is preliminary data.</text>
</comment>
<dbReference type="Gene3D" id="3.30.420.40">
    <property type="match status" value="2"/>
</dbReference>
<dbReference type="RefSeq" id="WP_215871199.1">
    <property type="nucleotide sequence ID" value="NZ_JAAXYO010000084.1"/>
</dbReference>
<dbReference type="EMBL" id="JAAXYO010000084">
    <property type="protein sequence ID" value="MBU2787832.1"/>
    <property type="molecule type" value="Genomic_DNA"/>
</dbReference>
<dbReference type="PANTHER" id="PTHR18964:SF149">
    <property type="entry name" value="BIFUNCTIONAL UDP-N-ACETYLGLUCOSAMINE 2-EPIMERASE_N-ACETYLMANNOSAMINE KINASE"/>
    <property type="match status" value="1"/>
</dbReference>
<dbReference type="InterPro" id="IPR000600">
    <property type="entry name" value="ROK"/>
</dbReference>
<dbReference type="InterPro" id="IPR043129">
    <property type="entry name" value="ATPase_NBD"/>
</dbReference>
<dbReference type="SUPFAM" id="SSF53067">
    <property type="entry name" value="Actin-like ATPase domain"/>
    <property type="match status" value="1"/>
</dbReference>
<keyword evidence="3" id="KW-1185">Reference proteome</keyword>
<name>A0AAE2YPA8_9PROT</name>
<dbReference type="AlphaFoldDB" id="A0AAE2YPA8"/>
<reference evidence="2" key="1">
    <citation type="journal article" date="2021" name="ISME J.">
        <title>Genomic evolution of the class Acidithiobacillia: deep-branching Proteobacteria living in extreme acidic conditions.</title>
        <authorList>
            <person name="Moya-Beltran A."/>
            <person name="Beard S."/>
            <person name="Rojas-Villalobos C."/>
            <person name="Issotta F."/>
            <person name="Gallardo Y."/>
            <person name="Ulloa R."/>
            <person name="Giaveno A."/>
            <person name="Degli Esposti M."/>
            <person name="Johnson D.B."/>
            <person name="Quatrini R."/>
        </authorList>
    </citation>
    <scope>NUCLEOTIDE SEQUENCE</scope>
    <source>
        <strain evidence="2">VAN18-1</strain>
    </source>
</reference>
<evidence type="ECO:0000313" key="2">
    <source>
        <dbReference type="EMBL" id="MBU2787832.1"/>
    </source>
</evidence>